<dbReference type="PANTHER" id="PTHR42188:SF1">
    <property type="entry name" value="23S RRNA-SPECIFIC ENDONUCLEASE VAPC20"/>
    <property type="match status" value="1"/>
</dbReference>
<keyword evidence="6" id="KW-0800">Toxin</keyword>
<keyword evidence="5 6" id="KW-0460">Magnesium</keyword>
<keyword evidence="3 6" id="KW-0479">Metal-binding</keyword>
<dbReference type="RefSeq" id="WP_377290541.1">
    <property type="nucleotide sequence ID" value="NZ_JBHSBM010000024.1"/>
</dbReference>
<comment type="caution">
    <text evidence="8">The sequence shown here is derived from an EMBL/GenBank/DDBJ whole genome shotgun (WGS) entry which is preliminary data.</text>
</comment>
<evidence type="ECO:0000256" key="2">
    <source>
        <dbReference type="ARBA" id="ARBA00022722"/>
    </source>
</evidence>
<evidence type="ECO:0000256" key="4">
    <source>
        <dbReference type="ARBA" id="ARBA00022801"/>
    </source>
</evidence>
<feature type="binding site" evidence="6">
    <location>
        <position position="7"/>
    </location>
    <ligand>
        <name>Mg(2+)</name>
        <dbReference type="ChEBI" id="CHEBI:18420"/>
    </ligand>
</feature>
<keyword evidence="9" id="KW-1185">Reference proteome</keyword>
<evidence type="ECO:0000256" key="6">
    <source>
        <dbReference type="HAMAP-Rule" id="MF_00265"/>
    </source>
</evidence>
<dbReference type="EC" id="3.1.-.-" evidence="6"/>
<dbReference type="InterPro" id="IPR029060">
    <property type="entry name" value="PIN-like_dom_sf"/>
</dbReference>
<evidence type="ECO:0000256" key="1">
    <source>
        <dbReference type="ARBA" id="ARBA00022649"/>
    </source>
</evidence>
<comment type="function">
    <text evidence="6">Toxic component of a toxin-antitoxin (TA) system. An RNase.</text>
</comment>
<dbReference type="InterPro" id="IPR002716">
    <property type="entry name" value="PIN_dom"/>
</dbReference>
<dbReference type="Proteomes" id="UP001595850">
    <property type="component" value="Unassembled WGS sequence"/>
</dbReference>
<gene>
    <name evidence="6" type="primary">vapC</name>
    <name evidence="8" type="ORF">ACFOWE_21455</name>
</gene>
<comment type="cofactor">
    <cofactor evidence="6">
        <name>Mg(2+)</name>
        <dbReference type="ChEBI" id="CHEBI:18420"/>
    </cofactor>
</comment>
<evidence type="ECO:0000313" key="9">
    <source>
        <dbReference type="Proteomes" id="UP001595850"/>
    </source>
</evidence>
<dbReference type="InterPro" id="IPR039018">
    <property type="entry name" value="VapC20-like"/>
</dbReference>
<dbReference type="InterPro" id="IPR022907">
    <property type="entry name" value="VapC_family"/>
</dbReference>
<keyword evidence="2 6" id="KW-0540">Nuclease</keyword>
<reference evidence="9" key="1">
    <citation type="journal article" date="2019" name="Int. J. Syst. Evol. Microbiol.">
        <title>The Global Catalogue of Microorganisms (GCM) 10K type strain sequencing project: providing services to taxonomists for standard genome sequencing and annotation.</title>
        <authorList>
            <consortium name="The Broad Institute Genomics Platform"/>
            <consortium name="The Broad Institute Genome Sequencing Center for Infectious Disease"/>
            <person name="Wu L."/>
            <person name="Ma J."/>
        </authorList>
    </citation>
    <scope>NUCLEOTIDE SEQUENCE [LARGE SCALE GENOMIC DNA]</scope>
    <source>
        <strain evidence="9">TBRC 4489</strain>
    </source>
</reference>
<proteinExistence type="inferred from homology"/>
<dbReference type="HAMAP" id="MF_00265">
    <property type="entry name" value="VapC_Nob1"/>
    <property type="match status" value="1"/>
</dbReference>
<feature type="binding site" evidence="6">
    <location>
        <position position="100"/>
    </location>
    <ligand>
        <name>Mg(2+)</name>
        <dbReference type="ChEBI" id="CHEBI:18420"/>
    </ligand>
</feature>
<sequence>MTVTLLDTGVLYAAIDRSDAHHEVSARLLSTVPGRLLLPTTVLTETSWHVEKNLGAKSEAAFLASVARGELELVDLTPEDVDRAAQLVETYDDLRLGLVDDSVVALAERLDVSSVATLDRRHFTAVRPRHVAALTLLPASLQNR</sequence>
<evidence type="ECO:0000256" key="5">
    <source>
        <dbReference type="ARBA" id="ARBA00022842"/>
    </source>
</evidence>
<feature type="domain" description="PIN" evidence="7">
    <location>
        <begin position="5"/>
        <end position="124"/>
    </location>
</feature>
<organism evidence="8 9">
    <name type="scientific">Planomonospora corallina</name>
    <dbReference type="NCBI Taxonomy" id="1806052"/>
    <lineage>
        <taxon>Bacteria</taxon>
        <taxon>Bacillati</taxon>
        <taxon>Actinomycetota</taxon>
        <taxon>Actinomycetes</taxon>
        <taxon>Streptosporangiales</taxon>
        <taxon>Streptosporangiaceae</taxon>
        <taxon>Planomonospora</taxon>
    </lineage>
</organism>
<evidence type="ECO:0000313" key="8">
    <source>
        <dbReference type="EMBL" id="MFC4060878.1"/>
    </source>
</evidence>
<protein>
    <recommendedName>
        <fullName evidence="6">Ribonuclease VapC</fullName>
        <shortName evidence="6">RNase VapC</shortName>
        <ecNumber evidence="6">3.1.-.-</ecNumber>
    </recommendedName>
    <alternativeName>
        <fullName evidence="6">Toxin VapC</fullName>
    </alternativeName>
</protein>
<accession>A0ABV8ICT6</accession>
<dbReference type="Gene3D" id="3.40.50.1010">
    <property type="entry name" value="5'-nuclease"/>
    <property type="match status" value="1"/>
</dbReference>
<dbReference type="PANTHER" id="PTHR42188">
    <property type="entry name" value="23S RRNA-SPECIFIC ENDONUCLEASE VAPC20"/>
    <property type="match status" value="1"/>
</dbReference>
<dbReference type="Pfam" id="PF01850">
    <property type="entry name" value="PIN"/>
    <property type="match status" value="1"/>
</dbReference>
<dbReference type="SUPFAM" id="SSF88723">
    <property type="entry name" value="PIN domain-like"/>
    <property type="match status" value="1"/>
</dbReference>
<keyword evidence="4 6" id="KW-0378">Hydrolase</keyword>
<evidence type="ECO:0000256" key="3">
    <source>
        <dbReference type="ARBA" id="ARBA00022723"/>
    </source>
</evidence>
<dbReference type="EMBL" id="JBHSBM010000024">
    <property type="protein sequence ID" value="MFC4060878.1"/>
    <property type="molecule type" value="Genomic_DNA"/>
</dbReference>
<keyword evidence="1 6" id="KW-1277">Toxin-antitoxin system</keyword>
<comment type="similarity">
    <text evidence="6">Belongs to the PINc/VapC protein family.</text>
</comment>
<name>A0ABV8ICT6_9ACTN</name>
<evidence type="ECO:0000259" key="7">
    <source>
        <dbReference type="Pfam" id="PF01850"/>
    </source>
</evidence>